<dbReference type="GO" id="GO:0050660">
    <property type="term" value="F:flavin adenine dinucleotide binding"/>
    <property type="evidence" value="ECO:0007669"/>
    <property type="project" value="InterPro"/>
</dbReference>
<reference evidence="2 3" key="1">
    <citation type="submission" date="2019-05" db="EMBL/GenBank/DDBJ databases">
        <authorList>
            <person name="Lee S.D."/>
        </authorList>
    </citation>
    <scope>NUCLEOTIDE SEQUENCE [LARGE SCALE GENOMIC DNA]</scope>
    <source>
        <strain evidence="2 3">C5-26</strain>
    </source>
</reference>
<evidence type="ECO:0000256" key="1">
    <source>
        <dbReference type="SAM" id="MobiDB-lite"/>
    </source>
</evidence>
<accession>A0A563DQ35</accession>
<feature type="region of interest" description="Disordered" evidence="1">
    <location>
        <begin position="1"/>
        <end position="21"/>
    </location>
</feature>
<organism evidence="2 3">
    <name type="scientific">Leekyejoonella antrihumi</name>
    <dbReference type="NCBI Taxonomy" id="1660198"/>
    <lineage>
        <taxon>Bacteria</taxon>
        <taxon>Bacillati</taxon>
        <taxon>Actinomycetota</taxon>
        <taxon>Actinomycetes</taxon>
        <taxon>Micrococcales</taxon>
        <taxon>Dermacoccaceae</taxon>
        <taxon>Leekyejoonella</taxon>
    </lineage>
</organism>
<name>A0A563DQ35_9MICO</name>
<dbReference type="Gene3D" id="3.30.465.10">
    <property type="match status" value="1"/>
</dbReference>
<dbReference type="InterPro" id="IPR016169">
    <property type="entry name" value="FAD-bd_PCMH_sub2"/>
</dbReference>
<dbReference type="AlphaFoldDB" id="A0A563DQ35"/>
<dbReference type="EMBL" id="VCQV01000080">
    <property type="protein sequence ID" value="TWP32325.1"/>
    <property type="molecule type" value="Genomic_DNA"/>
</dbReference>
<gene>
    <name evidence="2" type="ORF">FGL98_24385</name>
</gene>
<reference evidence="2 3" key="2">
    <citation type="submission" date="2019-08" db="EMBL/GenBank/DDBJ databases">
        <title>Jejuicoccus antrihumi gen. nov., sp. nov., a new member of the family Dermacoccaceae isolated from a cave.</title>
        <authorList>
            <person name="Schumann P."/>
            <person name="Kim I.S."/>
        </authorList>
    </citation>
    <scope>NUCLEOTIDE SEQUENCE [LARGE SCALE GENOMIC DNA]</scope>
    <source>
        <strain evidence="2 3">C5-26</strain>
    </source>
</reference>
<dbReference type="InterPro" id="IPR036318">
    <property type="entry name" value="FAD-bd_PCMH-like_sf"/>
</dbReference>
<dbReference type="SUPFAM" id="SSF56176">
    <property type="entry name" value="FAD-binding/transporter-associated domain-like"/>
    <property type="match status" value="1"/>
</dbReference>
<evidence type="ECO:0000313" key="2">
    <source>
        <dbReference type="EMBL" id="TWP32325.1"/>
    </source>
</evidence>
<comment type="caution">
    <text evidence="2">The sequence shown here is derived from an EMBL/GenBank/DDBJ whole genome shotgun (WGS) entry which is preliminary data.</text>
</comment>
<evidence type="ECO:0000313" key="3">
    <source>
        <dbReference type="Proteomes" id="UP000320244"/>
    </source>
</evidence>
<sequence length="105" mass="11191">MTTGPTDRSCSNTTPNRSTRVSAGHTLFSAIRVPHIFGSPAWVAHPQVRNRGTIGGAVAQSDLAAEFPAAPRSTSSAVATGSVARFARVCPRQGQPHAWRRGWLR</sequence>
<keyword evidence="3" id="KW-1185">Reference proteome</keyword>
<dbReference type="Proteomes" id="UP000320244">
    <property type="component" value="Unassembled WGS sequence"/>
</dbReference>
<proteinExistence type="predicted"/>
<protein>
    <submittedName>
        <fullName evidence="2">Uncharacterized protein</fullName>
    </submittedName>
</protein>